<feature type="region of interest" description="Disordered" evidence="1">
    <location>
        <begin position="104"/>
        <end position="133"/>
    </location>
</feature>
<proteinExistence type="predicted"/>
<sequence length="171" mass="19126">MPEGSTKPARTKRRARDQIGPALAAVFRHGQELHARQQDWNALLSLEAQERTWLVDWRDGTLQVLVESSVWLAWLRRHQKRICQRWNARFPEYPAERIVATVRPRQSQASASRPPAATRISGPAPDALRELAENSDGALGAALQRLVRTLDQAGTAARESTKENGAFSGEE</sequence>
<evidence type="ECO:0000256" key="1">
    <source>
        <dbReference type="SAM" id="MobiDB-lite"/>
    </source>
</evidence>
<protein>
    <submittedName>
        <fullName evidence="2">DUF721 domain-containing protein</fullName>
    </submittedName>
</protein>
<accession>A0AAE3CJD1</accession>
<dbReference type="Proteomes" id="UP001197378">
    <property type="component" value="Unassembled WGS sequence"/>
</dbReference>
<reference evidence="2" key="1">
    <citation type="journal article" date="2021" name="ISME J.">
        <title>Genomic evolution of the class Acidithiobacillia: deep-branching Proteobacteria living in extreme acidic conditions.</title>
        <authorList>
            <person name="Moya-Beltran A."/>
            <person name="Beard S."/>
            <person name="Rojas-Villalobos C."/>
            <person name="Issotta F."/>
            <person name="Gallardo Y."/>
            <person name="Ulloa R."/>
            <person name="Giaveno A."/>
            <person name="Degli Esposti M."/>
            <person name="Johnson D.B."/>
            <person name="Quatrini R."/>
        </authorList>
    </citation>
    <scope>NUCLEOTIDE SEQUENCE</scope>
    <source>
        <strain evidence="2">VAN18-1</strain>
    </source>
</reference>
<dbReference type="Pfam" id="PF05258">
    <property type="entry name" value="DciA"/>
    <property type="match status" value="1"/>
</dbReference>
<comment type="caution">
    <text evidence="2">The sequence shown here is derived from an EMBL/GenBank/DDBJ whole genome shotgun (WGS) entry which is preliminary data.</text>
</comment>
<feature type="region of interest" description="Disordered" evidence="1">
    <location>
        <begin position="152"/>
        <end position="171"/>
    </location>
</feature>
<evidence type="ECO:0000313" key="3">
    <source>
        <dbReference type="Proteomes" id="UP001197378"/>
    </source>
</evidence>
<dbReference type="AlphaFoldDB" id="A0AAE3CJD1"/>
<gene>
    <name evidence="2" type="ORF">HFQ13_05855</name>
</gene>
<dbReference type="EMBL" id="JAAXYO010000066">
    <property type="protein sequence ID" value="MBU2787728.1"/>
    <property type="molecule type" value="Genomic_DNA"/>
</dbReference>
<feature type="compositionally biased region" description="Low complexity" evidence="1">
    <location>
        <begin position="104"/>
        <end position="117"/>
    </location>
</feature>
<dbReference type="InterPro" id="IPR007922">
    <property type="entry name" value="DciA-like"/>
</dbReference>
<keyword evidence="3" id="KW-1185">Reference proteome</keyword>
<organism evidence="2 3">
    <name type="scientific">Igneacidithiobacillus copahuensis</name>
    <dbReference type="NCBI Taxonomy" id="2724909"/>
    <lineage>
        <taxon>Bacteria</taxon>
        <taxon>Pseudomonadati</taxon>
        <taxon>Pseudomonadota</taxon>
        <taxon>Acidithiobacillia</taxon>
        <taxon>Acidithiobacillales</taxon>
        <taxon>Acidithiobacillaceae</taxon>
        <taxon>Igneacidithiobacillus</taxon>
    </lineage>
</organism>
<evidence type="ECO:0000313" key="2">
    <source>
        <dbReference type="EMBL" id="MBU2787728.1"/>
    </source>
</evidence>
<name>A0AAE3CJD1_9PROT</name>